<dbReference type="STRING" id="312017.W7XHG9"/>
<feature type="region of interest" description="Disordered" evidence="2">
    <location>
        <begin position="463"/>
        <end position="487"/>
    </location>
</feature>
<dbReference type="GeneID" id="24441648"/>
<dbReference type="InterPro" id="IPR004344">
    <property type="entry name" value="TTL/TTLL_fam"/>
</dbReference>
<feature type="coiled-coil region" evidence="1">
    <location>
        <begin position="644"/>
        <end position="682"/>
    </location>
</feature>
<keyword evidence="1" id="KW-0175">Coiled coil</keyword>
<dbReference type="Gene3D" id="3.30.470.20">
    <property type="entry name" value="ATP-grasp fold, B domain"/>
    <property type="match status" value="1"/>
</dbReference>
<evidence type="ECO:0000256" key="2">
    <source>
        <dbReference type="SAM" id="MobiDB-lite"/>
    </source>
</evidence>
<reference evidence="4" key="1">
    <citation type="journal article" date="2006" name="PLoS Biol.">
        <title>Macronuclear genome sequence of the ciliate Tetrahymena thermophila, a model eukaryote.</title>
        <authorList>
            <person name="Eisen J.A."/>
            <person name="Coyne R.S."/>
            <person name="Wu M."/>
            <person name="Wu D."/>
            <person name="Thiagarajan M."/>
            <person name="Wortman J.R."/>
            <person name="Badger J.H."/>
            <person name="Ren Q."/>
            <person name="Amedeo P."/>
            <person name="Jones K.M."/>
            <person name="Tallon L.J."/>
            <person name="Delcher A.L."/>
            <person name="Salzberg S.L."/>
            <person name="Silva J.C."/>
            <person name="Haas B.J."/>
            <person name="Majoros W.H."/>
            <person name="Farzad M."/>
            <person name="Carlton J.M."/>
            <person name="Smith R.K. Jr."/>
            <person name="Garg J."/>
            <person name="Pearlman R.E."/>
            <person name="Karrer K.M."/>
            <person name="Sun L."/>
            <person name="Manning G."/>
            <person name="Elde N.C."/>
            <person name="Turkewitz A.P."/>
            <person name="Asai D.J."/>
            <person name="Wilkes D.E."/>
            <person name="Wang Y."/>
            <person name="Cai H."/>
            <person name="Collins K."/>
            <person name="Stewart B.A."/>
            <person name="Lee S.R."/>
            <person name="Wilamowska K."/>
            <person name="Weinberg Z."/>
            <person name="Ruzzo W.L."/>
            <person name="Wloga D."/>
            <person name="Gaertig J."/>
            <person name="Frankel J."/>
            <person name="Tsao C.-C."/>
            <person name="Gorovsky M.A."/>
            <person name="Keeling P.J."/>
            <person name="Waller R.F."/>
            <person name="Patron N.J."/>
            <person name="Cherry J.M."/>
            <person name="Stover N.A."/>
            <person name="Krieger C.J."/>
            <person name="del Toro C."/>
            <person name="Ryder H.F."/>
            <person name="Williamson S.C."/>
            <person name="Barbeau R.A."/>
            <person name="Hamilton E.P."/>
            <person name="Orias E."/>
        </authorList>
    </citation>
    <scope>NUCLEOTIDE SEQUENCE [LARGE SCALE GENOMIC DNA]</scope>
    <source>
        <strain evidence="4">SB210</strain>
    </source>
</reference>
<protein>
    <submittedName>
        <fullName evidence="3">Tubulin-tyrosine ligase family protein</fullName>
    </submittedName>
</protein>
<organism evidence="3 4">
    <name type="scientific">Tetrahymena thermophila (strain SB210)</name>
    <dbReference type="NCBI Taxonomy" id="312017"/>
    <lineage>
        <taxon>Eukaryota</taxon>
        <taxon>Sar</taxon>
        <taxon>Alveolata</taxon>
        <taxon>Ciliophora</taxon>
        <taxon>Intramacronucleata</taxon>
        <taxon>Oligohymenophorea</taxon>
        <taxon>Hymenostomatida</taxon>
        <taxon>Tetrahymenina</taxon>
        <taxon>Tetrahymenidae</taxon>
        <taxon>Tetrahymena</taxon>
    </lineage>
</organism>
<dbReference type="SUPFAM" id="SSF56059">
    <property type="entry name" value="Glutathione synthetase ATP-binding domain-like"/>
    <property type="match status" value="1"/>
</dbReference>
<dbReference type="PROSITE" id="PS51221">
    <property type="entry name" value="TTL"/>
    <property type="match status" value="1"/>
</dbReference>
<dbReference type="GO" id="GO:0016874">
    <property type="term" value="F:ligase activity"/>
    <property type="evidence" value="ECO:0007669"/>
    <property type="project" value="UniProtKB-KW"/>
</dbReference>
<accession>W7XHG9</accession>
<evidence type="ECO:0000313" key="3">
    <source>
        <dbReference type="EMBL" id="EWS72549.1"/>
    </source>
</evidence>
<dbReference type="KEGG" id="tet:TTHERM_001084299"/>
<dbReference type="Pfam" id="PF03133">
    <property type="entry name" value="TTL"/>
    <property type="match status" value="1"/>
</dbReference>
<dbReference type="InParanoid" id="W7XHG9"/>
<keyword evidence="4" id="KW-1185">Reference proteome</keyword>
<gene>
    <name evidence="3" type="ORF">TTHERM_001084299</name>
</gene>
<evidence type="ECO:0000256" key="1">
    <source>
        <dbReference type="SAM" id="Coils"/>
    </source>
</evidence>
<name>W7XHG9_TETTS</name>
<dbReference type="RefSeq" id="XP_012654915.1">
    <property type="nucleotide sequence ID" value="XM_012799461.1"/>
</dbReference>
<evidence type="ECO:0000313" key="4">
    <source>
        <dbReference type="Proteomes" id="UP000009168"/>
    </source>
</evidence>
<keyword evidence="3" id="KW-0436">Ligase</keyword>
<dbReference type="AlphaFoldDB" id="W7XHG9"/>
<dbReference type="Proteomes" id="UP000009168">
    <property type="component" value="Unassembled WGS sequence"/>
</dbReference>
<dbReference type="PANTHER" id="PTHR46069">
    <property type="entry name" value="TUBULIN TYROSINE LIGASE"/>
    <property type="match status" value="1"/>
</dbReference>
<proteinExistence type="predicted"/>
<feature type="compositionally biased region" description="Basic and acidic residues" evidence="2">
    <location>
        <begin position="465"/>
        <end position="487"/>
    </location>
</feature>
<dbReference type="PANTHER" id="PTHR46069:SF1">
    <property type="entry name" value="CHROMOSOME UNDETERMINED SCAFFOLD_125, WHOLE GENOME SHOTGUN SEQUENCE"/>
    <property type="match status" value="1"/>
</dbReference>
<sequence length="821" mass="97265">MVYKFIVYPGNNSFVIREALLKRGNWKEVQYDDPNINLSEIDFIWSPNSLSTKEYEKIVELEKKNPNHQIVINHFENNQSLTTKSDMIKALNNHYRKNSEAQKGGYNVFHSIPATYVLIVGVNGNDQRDFQIKFNEISKSNFKRCTLPEKHCSNNIWILKPDNMSQGKGIEIFQSLKAILSFLHYKPAFSKWVIQKYIERPLLYNGRKFDLRVWVLLTNKGELFVYKNGYLRTSSSKYSMQTFNEAVHLTNWSLQKGLPSYEKHEQGNRLPLKEGLQYIFDTQFSKYQVDYEKHIYPRMKDLIIDLVRSCEQEMFKSKKLNNCFELYGFDFIIDEDLRVWLIEANKNPGFGLPTEKARKLIDEMVDELLRLTIDQDYTPKAALQPRQNVFDLIYTMKPSPFNKFQPKNDRRPFNISVYPIPQLEPQQSSGEKRYQVLNPLQDIKQEKEKSKQTEMDYSIEVLNEEQQKKQNQEEQEDKKRDELTQKQQNEKIIESRYTLKEINNDPYIFEKNLESQEICLKQQKEQTKKFKSKDNLDKNVDDMQKGFGLQALNSQNSNNNQQRIQKIMSSTLSQPTFHQNLLSFALKSPRKLDPLFNSVKQFKDSSYIQEEEENEKKDEFAKSQKINSYMVQSSKIILEPISSNDQQKELIKRLNQQQKNLYQQLKELNDNSAQDYNQTSQKLSDGNYTPIQTMQNKSQERKKMLNRQQSRSLFKIKLLNEQKNQQKQDYSIQPILAKSMSTTSNWIKQQQKQDINTNFQKYQMVQQKKLPAFSHSLHQANKNSEIKQFSEQQKEMQQPSIFQQKESLYIQKQELSYLNHI</sequence>
<dbReference type="EMBL" id="GG662531">
    <property type="protein sequence ID" value="EWS72549.1"/>
    <property type="molecule type" value="Genomic_DNA"/>
</dbReference>
<dbReference type="OrthoDB" id="313141at2759"/>